<feature type="domain" description="Reverse transcriptase" evidence="1">
    <location>
        <begin position="4"/>
        <end position="280"/>
    </location>
</feature>
<gene>
    <name evidence="2" type="ORF">Cfor_12046</name>
</gene>
<dbReference type="SUPFAM" id="SSF56672">
    <property type="entry name" value="DNA/RNA polymerases"/>
    <property type="match status" value="1"/>
</dbReference>
<dbReference type="CDD" id="cd01650">
    <property type="entry name" value="RT_nLTR_like"/>
    <property type="match status" value="1"/>
</dbReference>
<evidence type="ECO:0000259" key="1">
    <source>
        <dbReference type="PROSITE" id="PS50878"/>
    </source>
</evidence>
<name>A0A6L2PQE1_COPFO</name>
<dbReference type="OrthoDB" id="414730at2759"/>
<dbReference type="InterPro" id="IPR043502">
    <property type="entry name" value="DNA/RNA_pol_sf"/>
</dbReference>
<reference evidence="3" key="1">
    <citation type="submission" date="2020-01" db="EMBL/GenBank/DDBJ databases">
        <title>Draft genome sequence of the Termite Coptotermes fromosanus.</title>
        <authorList>
            <person name="Itakura S."/>
            <person name="Yosikawa Y."/>
            <person name="Umezawa K."/>
        </authorList>
    </citation>
    <scope>NUCLEOTIDE SEQUENCE [LARGE SCALE GENOMIC DNA]</scope>
</reference>
<dbReference type="EMBL" id="BLKM01000504">
    <property type="protein sequence ID" value="GFG34783.1"/>
    <property type="molecule type" value="Genomic_DNA"/>
</dbReference>
<dbReference type="PANTHER" id="PTHR33332">
    <property type="entry name" value="REVERSE TRANSCRIPTASE DOMAIN-CONTAINING PROTEIN"/>
    <property type="match status" value="1"/>
</dbReference>
<dbReference type="Proteomes" id="UP000502823">
    <property type="component" value="Unassembled WGS sequence"/>
</dbReference>
<dbReference type="GO" id="GO:0071897">
    <property type="term" value="P:DNA biosynthetic process"/>
    <property type="evidence" value="ECO:0007669"/>
    <property type="project" value="UniProtKB-ARBA"/>
</dbReference>
<dbReference type="InParanoid" id="A0A6L2PQE1"/>
<keyword evidence="3" id="KW-1185">Reference proteome</keyword>
<evidence type="ECO:0000313" key="2">
    <source>
        <dbReference type="EMBL" id="GFG34783.1"/>
    </source>
</evidence>
<organism evidence="2 3">
    <name type="scientific">Coptotermes formosanus</name>
    <name type="common">Formosan subterranean termite</name>
    <dbReference type="NCBI Taxonomy" id="36987"/>
    <lineage>
        <taxon>Eukaryota</taxon>
        <taxon>Metazoa</taxon>
        <taxon>Ecdysozoa</taxon>
        <taxon>Arthropoda</taxon>
        <taxon>Hexapoda</taxon>
        <taxon>Insecta</taxon>
        <taxon>Pterygota</taxon>
        <taxon>Neoptera</taxon>
        <taxon>Polyneoptera</taxon>
        <taxon>Dictyoptera</taxon>
        <taxon>Blattodea</taxon>
        <taxon>Blattoidea</taxon>
        <taxon>Termitoidae</taxon>
        <taxon>Rhinotermitidae</taxon>
        <taxon>Coptotermes</taxon>
    </lineage>
</organism>
<dbReference type="AlphaFoldDB" id="A0A6L2PQE1"/>
<dbReference type="InterPro" id="IPR000477">
    <property type="entry name" value="RT_dom"/>
</dbReference>
<dbReference type="Pfam" id="PF00078">
    <property type="entry name" value="RVT_1"/>
    <property type="match status" value="1"/>
</dbReference>
<comment type="caution">
    <text evidence="2">The sequence shown here is derived from an EMBL/GenBank/DDBJ whole genome shotgun (WGS) entry which is preliminary data.</text>
</comment>
<protein>
    <recommendedName>
        <fullName evidence="1">Reverse transcriptase domain-containing protein</fullName>
    </recommendedName>
</protein>
<dbReference type="PROSITE" id="PS50878">
    <property type="entry name" value="RT_POL"/>
    <property type="match status" value="1"/>
</dbReference>
<evidence type="ECO:0000313" key="3">
    <source>
        <dbReference type="Proteomes" id="UP000502823"/>
    </source>
</evidence>
<sequence>MIDKALLKGIFPDRMKFSIVKPSHKNGNKQDMANYRPISLLISFSKIFEKVMQARLLGHFNSHNILSKEQYGFRSNLTTENATFTITNEILNAINNKLWVGGIFCNLKKAFDCVNHNILIKKFDHYGITGINKTLYESYLKDRFQSVSIYNDNTSEYMVSKWKKVKHGVPQGSIIGPMLFLTDINDLPALINKNATPVLFADDTSTLITHSTLMGFTQNINMVLQTLHNWFNKNFLSLNFEKTQFAHFTTNNNIHINFHIGVDNKTLPIVPHTKFLGLIIDSSLNWKKHIAHLTTKLGKACYALQSLKPYLSTQTLVTVYYSLFHSVMVYGLLFWDNSTHSIQIFKLQNLAIDSDQHSFYTRNCNNFFVPQANLTFQKGVYYSGVKIFNKLPNDIKKWSDNSKKFKKVLRQFLNMHSFYSVEEFLNR</sequence>
<proteinExistence type="predicted"/>
<accession>A0A6L2PQE1</accession>